<feature type="transmembrane region" description="Helical" evidence="8">
    <location>
        <begin position="112"/>
        <end position="129"/>
    </location>
</feature>
<feature type="transmembrane region" description="Helical" evidence="8">
    <location>
        <begin position="443"/>
        <end position="463"/>
    </location>
</feature>
<name>A0AAE0L9M6_9CHLO</name>
<dbReference type="GO" id="GO:0016407">
    <property type="term" value="F:acetyltransferase activity"/>
    <property type="evidence" value="ECO:0007669"/>
    <property type="project" value="TreeGrafter"/>
</dbReference>
<dbReference type="GO" id="GO:0010411">
    <property type="term" value="P:xyloglucan metabolic process"/>
    <property type="evidence" value="ECO:0007669"/>
    <property type="project" value="TreeGrafter"/>
</dbReference>
<keyword evidence="6 8" id="KW-0472">Membrane</keyword>
<feature type="transmembrane region" description="Helical" evidence="8">
    <location>
        <begin position="168"/>
        <end position="190"/>
    </location>
</feature>
<evidence type="ECO:0000256" key="5">
    <source>
        <dbReference type="ARBA" id="ARBA00022989"/>
    </source>
</evidence>
<feature type="transmembrane region" description="Helical" evidence="8">
    <location>
        <begin position="373"/>
        <end position="392"/>
    </location>
</feature>
<dbReference type="EMBL" id="LGRX02006230">
    <property type="protein sequence ID" value="KAK3277158.1"/>
    <property type="molecule type" value="Genomic_DNA"/>
</dbReference>
<organism evidence="10 11">
    <name type="scientific">Cymbomonas tetramitiformis</name>
    <dbReference type="NCBI Taxonomy" id="36881"/>
    <lineage>
        <taxon>Eukaryota</taxon>
        <taxon>Viridiplantae</taxon>
        <taxon>Chlorophyta</taxon>
        <taxon>Pyramimonadophyceae</taxon>
        <taxon>Pyramimonadales</taxon>
        <taxon>Pyramimonadaceae</taxon>
        <taxon>Cymbomonas</taxon>
    </lineage>
</organism>
<dbReference type="PANTHER" id="PTHR13533">
    <property type="entry name" value="N-ACETYLNEURAMINATE 9-O-ACETYLTRANSFERASE"/>
    <property type="match status" value="1"/>
</dbReference>
<keyword evidence="3" id="KW-0808">Transferase</keyword>
<feature type="transmembrane region" description="Helical" evidence="8">
    <location>
        <begin position="202"/>
        <end position="223"/>
    </location>
</feature>
<dbReference type="GO" id="GO:0009834">
    <property type="term" value="P:plant-type secondary cell wall biogenesis"/>
    <property type="evidence" value="ECO:0007669"/>
    <property type="project" value="TreeGrafter"/>
</dbReference>
<comment type="caution">
    <text evidence="10">The sequence shown here is derived from an EMBL/GenBank/DDBJ whole genome shotgun (WGS) entry which is preliminary data.</text>
</comment>
<evidence type="ECO:0000256" key="7">
    <source>
        <dbReference type="ARBA" id="ARBA00023180"/>
    </source>
</evidence>
<evidence type="ECO:0000313" key="11">
    <source>
        <dbReference type="Proteomes" id="UP001190700"/>
    </source>
</evidence>
<feature type="transmembrane region" description="Helical" evidence="8">
    <location>
        <begin position="302"/>
        <end position="321"/>
    </location>
</feature>
<keyword evidence="4 8" id="KW-0812">Transmembrane</keyword>
<evidence type="ECO:0000256" key="3">
    <source>
        <dbReference type="ARBA" id="ARBA00022679"/>
    </source>
</evidence>
<dbReference type="GO" id="GO:0016020">
    <property type="term" value="C:membrane"/>
    <property type="evidence" value="ECO:0007669"/>
    <property type="project" value="UniProtKB-SubCell"/>
</dbReference>
<evidence type="ECO:0000256" key="4">
    <source>
        <dbReference type="ARBA" id="ARBA00022692"/>
    </source>
</evidence>
<comment type="similarity">
    <text evidence="2">Belongs to the PC-esterase family. CASD1 subfamily.</text>
</comment>
<feature type="transmembrane region" description="Helical" evidence="8">
    <location>
        <begin position="6"/>
        <end position="24"/>
    </location>
</feature>
<feature type="transmembrane region" description="Helical" evidence="8">
    <location>
        <begin position="483"/>
        <end position="503"/>
    </location>
</feature>
<feature type="transmembrane region" description="Helical" evidence="8">
    <location>
        <begin position="229"/>
        <end position="247"/>
    </location>
</feature>
<evidence type="ECO:0000256" key="8">
    <source>
        <dbReference type="SAM" id="Phobius"/>
    </source>
</evidence>
<evidence type="ECO:0000256" key="1">
    <source>
        <dbReference type="ARBA" id="ARBA00004141"/>
    </source>
</evidence>
<dbReference type="GO" id="GO:0005794">
    <property type="term" value="C:Golgi apparatus"/>
    <property type="evidence" value="ECO:0007669"/>
    <property type="project" value="TreeGrafter"/>
</dbReference>
<dbReference type="InterPro" id="IPR012419">
    <property type="entry name" value="Cas1_AcylTrans_dom"/>
</dbReference>
<dbReference type="PANTHER" id="PTHR13533:SF1">
    <property type="entry name" value="N-ACETYLNEURAMINATE 9-O-ACETYLTRANSFERASE"/>
    <property type="match status" value="1"/>
</dbReference>
<accession>A0AAE0L9M6</accession>
<comment type="subcellular location">
    <subcellularLocation>
        <location evidence="1">Membrane</location>
        <topology evidence="1">Multi-pass membrane protein</topology>
    </subcellularLocation>
</comment>
<sequence>MSATAGQVACLLGFVYIGFLYVYAQVIKNTTACCDKRKAHDGDVESSSMSKPAPALTFETLVNCLQFKHASVLEAKELLRDMLEFGLLLSWFFVADRTDFFKSGKKDYSRDFLLFFMAMLTLVFAWKSWSVSKTKAPLHRDQTEEWKGWMQVLFLLYHYFEAKELYNAIRIFIAAYVWMTGFGNFSYYYIRQDFTLGRFMHMMWRLNFLVLFCCVILDNSYVLYYICPMHTIFTLFIYGALGIYSSINQTNAGVAIKFTGCLLLVMVVWEIPAVFKAIFGPFEFLLGYVDPRKPDSDPMHEWFFRSGLDRYVWIWGMMCAYMHPRYEKLMTALDDMNQAKAGIIRVAATGVLVALGAYWYQEVYMLPKLEYNAMHPFTSWIPLTIYILLRNMHPWMRFQFIEKYGWLGKITLETYIAQFHIWLSTNSVPNAQPAFLLVIIEDYPYMNFLVVSAIYIFVSYRLFTMTNNMKNALLPLNDNKGLYKNMGLLFGVGTVFYGMAIIANLTTRV</sequence>
<protein>
    <recommendedName>
        <fullName evidence="9">Cas1p 10 TM acyl transferase domain-containing protein</fullName>
    </recommendedName>
</protein>
<dbReference type="Pfam" id="PF07779">
    <property type="entry name" value="Cas1_AcylT"/>
    <property type="match status" value="1"/>
</dbReference>
<reference evidence="10 11" key="1">
    <citation type="journal article" date="2015" name="Genome Biol. Evol.">
        <title>Comparative Genomics of a Bacterivorous Green Alga Reveals Evolutionary Causalities and Consequences of Phago-Mixotrophic Mode of Nutrition.</title>
        <authorList>
            <person name="Burns J.A."/>
            <person name="Paasch A."/>
            <person name="Narechania A."/>
            <person name="Kim E."/>
        </authorList>
    </citation>
    <scope>NUCLEOTIDE SEQUENCE [LARGE SCALE GENOMIC DNA]</scope>
    <source>
        <strain evidence="10 11">PLY_AMNH</strain>
    </source>
</reference>
<proteinExistence type="inferred from homology"/>
<evidence type="ECO:0000259" key="9">
    <source>
        <dbReference type="Pfam" id="PF07779"/>
    </source>
</evidence>
<evidence type="ECO:0000256" key="2">
    <source>
        <dbReference type="ARBA" id="ARBA00010666"/>
    </source>
</evidence>
<feature type="transmembrane region" description="Helical" evidence="8">
    <location>
        <begin position="342"/>
        <end position="361"/>
    </location>
</feature>
<keyword evidence="7" id="KW-0325">Glycoprotein</keyword>
<dbReference type="AlphaFoldDB" id="A0AAE0L9M6"/>
<keyword evidence="5 8" id="KW-1133">Transmembrane helix</keyword>
<dbReference type="Proteomes" id="UP001190700">
    <property type="component" value="Unassembled WGS sequence"/>
</dbReference>
<evidence type="ECO:0000313" key="10">
    <source>
        <dbReference type="EMBL" id="KAK3277158.1"/>
    </source>
</evidence>
<keyword evidence="11" id="KW-1185">Reference proteome</keyword>
<feature type="domain" description="Cas1p 10 TM acyl transferase" evidence="9">
    <location>
        <begin position="54"/>
        <end position="480"/>
    </location>
</feature>
<evidence type="ECO:0000256" key="6">
    <source>
        <dbReference type="ARBA" id="ARBA00023136"/>
    </source>
</evidence>
<dbReference type="GO" id="GO:0045492">
    <property type="term" value="P:xylan biosynthetic process"/>
    <property type="evidence" value="ECO:0007669"/>
    <property type="project" value="TreeGrafter"/>
</dbReference>
<feature type="transmembrane region" description="Helical" evidence="8">
    <location>
        <begin position="259"/>
        <end position="282"/>
    </location>
</feature>
<gene>
    <name evidence="10" type="ORF">CYMTET_14815</name>
</gene>